<dbReference type="Gene3D" id="1.20.144.10">
    <property type="entry name" value="Phosphatidic acid phosphatase type 2/haloperoxidase"/>
    <property type="match status" value="1"/>
</dbReference>
<feature type="transmembrane region" description="Helical" evidence="1">
    <location>
        <begin position="64"/>
        <end position="86"/>
    </location>
</feature>
<comment type="caution">
    <text evidence="3">The sequence shown here is derived from an EMBL/GenBank/DDBJ whole genome shotgun (WGS) entry which is preliminary data.</text>
</comment>
<reference evidence="3 4" key="1">
    <citation type="submission" date="2019-07" db="EMBL/GenBank/DDBJ databases">
        <title>Whole genome shotgun sequence of Nocardia ninae NBRC 108245.</title>
        <authorList>
            <person name="Hosoyama A."/>
            <person name="Uohara A."/>
            <person name="Ohji S."/>
            <person name="Ichikawa N."/>
        </authorList>
    </citation>
    <scope>NUCLEOTIDE SEQUENCE [LARGE SCALE GENOMIC DNA]</scope>
    <source>
        <strain evidence="3 4">NBRC 108245</strain>
    </source>
</reference>
<dbReference type="InterPro" id="IPR000326">
    <property type="entry name" value="PAP2/HPO"/>
</dbReference>
<feature type="transmembrane region" description="Helical" evidence="1">
    <location>
        <begin position="179"/>
        <end position="201"/>
    </location>
</feature>
<dbReference type="AlphaFoldDB" id="A0A511MKQ0"/>
<dbReference type="SUPFAM" id="SSF48317">
    <property type="entry name" value="Acid phosphatase/Vanadium-dependent haloperoxidase"/>
    <property type="match status" value="1"/>
</dbReference>
<accession>A0A511MKQ0</accession>
<dbReference type="RefSeq" id="WP_246181111.1">
    <property type="nucleotide sequence ID" value="NZ_BJXA01000044.1"/>
</dbReference>
<keyword evidence="1" id="KW-0812">Transmembrane</keyword>
<evidence type="ECO:0000313" key="3">
    <source>
        <dbReference type="EMBL" id="GEM41021.1"/>
    </source>
</evidence>
<gene>
    <name evidence="3" type="ORF">NN4_55400</name>
</gene>
<evidence type="ECO:0000313" key="4">
    <source>
        <dbReference type="Proteomes" id="UP000321424"/>
    </source>
</evidence>
<feature type="domain" description="Phosphatidic acid phosphatase type 2/haloperoxidase" evidence="2">
    <location>
        <begin position="122"/>
        <end position="194"/>
    </location>
</feature>
<dbReference type="EMBL" id="BJXA01000044">
    <property type="protein sequence ID" value="GEM41021.1"/>
    <property type="molecule type" value="Genomic_DNA"/>
</dbReference>
<feature type="transmembrane region" description="Helical" evidence="1">
    <location>
        <begin position="123"/>
        <end position="144"/>
    </location>
</feature>
<dbReference type="Pfam" id="PF01569">
    <property type="entry name" value="PAP2"/>
    <property type="match status" value="1"/>
</dbReference>
<organism evidence="3 4">
    <name type="scientific">Nocardia ninae NBRC 108245</name>
    <dbReference type="NCBI Taxonomy" id="1210091"/>
    <lineage>
        <taxon>Bacteria</taxon>
        <taxon>Bacillati</taxon>
        <taxon>Actinomycetota</taxon>
        <taxon>Actinomycetes</taxon>
        <taxon>Mycobacteriales</taxon>
        <taxon>Nocardiaceae</taxon>
        <taxon>Nocardia</taxon>
    </lineage>
</organism>
<feature type="transmembrane region" description="Helical" evidence="1">
    <location>
        <begin position="151"/>
        <end position="173"/>
    </location>
</feature>
<protein>
    <recommendedName>
        <fullName evidence="2">Phosphatidic acid phosphatase type 2/haloperoxidase domain-containing protein</fullName>
    </recommendedName>
</protein>
<dbReference type="Proteomes" id="UP000321424">
    <property type="component" value="Unassembled WGS sequence"/>
</dbReference>
<keyword evidence="1" id="KW-1133">Transmembrane helix</keyword>
<name>A0A511MKQ0_9NOCA</name>
<evidence type="ECO:0000256" key="1">
    <source>
        <dbReference type="SAM" id="Phobius"/>
    </source>
</evidence>
<sequence length="207" mass="21960">MFGLRQDVSTGGALRLGGIALGGAVTAVLPATFPPDGGPTSLDRDLAAPIHSALDTRPGLYQALVIHSNAYILVPLLLLAAAWFGYRGRWRHAATMVVVPELALGLNTWLWKPLWDRQLHDYLAYPSGHTVHLVAIATTFIVLIDSIRARLITFAVAVPALLAVAVGMVGLDYHLPTDIIGGTAAAVAMALALCGLAQTLGADRERW</sequence>
<proteinExistence type="predicted"/>
<keyword evidence="4" id="KW-1185">Reference proteome</keyword>
<keyword evidence="1" id="KW-0472">Membrane</keyword>
<feature type="transmembrane region" description="Helical" evidence="1">
    <location>
        <begin position="12"/>
        <end position="33"/>
    </location>
</feature>
<evidence type="ECO:0000259" key="2">
    <source>
        <dbReference type="Pfam" id="PF01569"/>
    </source>
</evidence>
<feature type="transmembrane region" description="Helical" evidence="1">
    <location>
        <begin position="93"/>
        <end position="111"/>
    </location>
</feature>
<dbReference type="InterPro" id="IPR036938">
    <property type="entry name" value="PAP2/HPO_sf"/>
</dbReference>